<dbReference type="InterPro" id="IPR053781">
    <property type="entry name" value="F-box_AtFBL13-like"/>
</dbReference>
<reference evidence="1 2" key="1">
    <citation type="journal article" date="2024" name="G3 (Bethesda)">
        <title>Genome assembly of Hibiscus sabdariffa L. provides insights into metabolisms of medicinal natural products.</title>
        <authorList>
            <person name="Kim T."/>
        </authorList>
    </citation>
    <scope>NUCLEOTIDE SEQUENCE [LARGE SCALE GENOMIC DNA]</scope>
    <source>
        <strain evidence="1">TK-2024</strain>
        <tissue evidence="1">Old leaves</tissue>
    </source>
</reference>
<organism evidence="1 2">
    <name type="scientific">Hibiscus sabdariffa</name>
    <name type="common">roselle</name>
    <dbReference type="NCBI Taxonomy" id="183260"/>
    <lineage>
        <taxon>Eukaryota</taxon>
        <taxon>Viridiplantae</taxon>
        <taxon>Streptophyta</taxon>
        <taxon>Embryophyta</taxon>
        <taxon>Tracheophyta</taxon>
        <taxon>Spermatophyta</taxon>
        <taxon>Magnoliopsida</taxon>
        <taxon>eudicotyledons</taxon>
        <taxon>Gunneridae</taxon>
        <taxon>Pentapetalae</taxon>
        <taxon>rosids</taxon>
        <taxon>malvids</taxon>
        <taxon>Malvales</taxon>
        <taxon>Malvaceae</taxon>
        <taxon>Malvoideae</taxon>
        <taxon>Hibiscus</taxon>
    </lineage>
</organism>
<evidence type="ECO:0000313" key="1">
    <source>
        <dbReference type="EMBL" id="KAK8496071.1"/>
    </source>
</evidence>
<dbReference type="SUPFAM" id="SSF81383">
    <property type="entry name" value="F-box domain"/>
    <property type="match status" value="1"/>
</dbReference>
<dbReference type="Gene3D" id="1.20.1280.50">
    <property type="match status" value="1"/>
</dbReference>
<dbReference type="CDD" id="cd22160">
    <property type="entry name" value="F-box_AtFBL13-like"/>
    <property type="match status" value="1"/>
</dbReference>
<name>A0ABR2AQ97_9ROSI</name>
<dbReference type="EMBL" id="JBBPBM010000386">
    <property type="protein sequence ID" value="KAK8496071.1"/>
    <property type="molecule type" value="Genomic_DNA"/>
</dbReference>
<dbReference type="PANTHER" id="PTHR31293">
    <property type="entry name" value="RNI-LIKE SUPERFAMILY PROTEIN"/>
    <property type="match status" value="1"/>
</dbReference>
<sequence length="99" mass="11287">MASDTGKKAKHDDRINNLSDSILSHILSSLPIKDAVSTSILSTKWRYLFVSMFNLDVDFHSFWRSPPHIVASFTNFMDKLLFFHTEEGSNNSDSILSTY</sequence>
<keyword evidence="2" id="KW-1185">Reference proteome</keyword>
<dbReference type="Pfam" id="PF00646">
    <property type="entry name" value="F-box"/>
    <property type="match status" value="1"/>
</dbReference>
<protein>
    <submittedName>
        <fullName evidence="1">Uncharacterized protein</fullName>
    </submittedName>
</protein>
<dbReference type="InterPro" id="IPR055294">
    <property type="entry name" value="FBL60-like"/>
</dbReference>
<dbReference type="InterPro" id="IPR036047">
    <property type="entry name" value="F-box-like_dom_sf"/>
</dbReference>
<dbReference type="Proteomes" id="UP001472677">
    <property type="component" value="Unassembled WGS sequence"/>
</dbReference>
<proteinExistence type="predicted"/>
<accession>A0ABR2AQ97</accession>
<dbReference type="PANTHER" id="PTHR31293:SF12">
    <property type="entry name" value="RNI-LIKE SUPERFAMILY PROTEIN"/>
    <property type="match status" value="1"/>
</dbReference>
<gene>
    <name evidence="1" type="ORF">V6N12_076292</name>
</gene>
<dbReference type="InterPro" id="IPR001810">
    <property type="entry name" value="F-box_dom"/>
</dbReference>
<evidence type="ECO:0000313" key="2">
    <source>
        <dbReference type="Proteomes" id="UP001472677"/>
    </source>
</evidence>
<comment type="caution">
    <text evidence="1">The sequence shown here is derived from an EMBL/GenBank/DDBJ whole genome shotgun (WGS) entry which is preliminary data.</text>
</comment>